<evidence type="ECO:0000313" key="4">
    <source>
        <dbReference type="Proteomes" id="UP000799539"/>
    </source>
</evidence>
<feature type="signal peptide" evidence="2">
    <location>
        <begin position="1"/>
        <end position="16"/>
    </location>
</feature>
<evidence type="ECO:0000256" key="2">
    <source>
        <dbReference type="SAM" id="SignalP"/>
    </source>
</evidence>
<dbReference type="AlphaFoldDB" id="A0A6A6FBE1"/>
<feature type="chain" id="PRO_5025473909" evidence="2">
    <location>
        <begin position="17"/>
        <end position="209"/>
    </location>
</feature>
<gene>
    <name evidence="3" type="ORF">CERZMDRAFT_86034</name>
</gene>
<proteinExistence type="predicted"/>
<accession>A0A6A6FBE1</accession>
<dbReference type="EMBL" id="ML992680">
    <property type="protein sequence ID" value="KAF2210741.1"/>
    <property type="molecule type" value="Genomic_DNA"/>
</dbReference>
<dbReference type="Proteomes" id="UP000799539">
    <property type="component" value="Unassembled WGS sequence"/>
</dbReference>
<reference evidence="3" key="1">
    <citation type="journal article" date="2020" name="Stud. Mycol.">
        <title>101 Dothideomycetes genomes: a test case for predicting lifestyles and emergence of pathogens.</title>
        <authorList>
            <person name="Haridas S."/>
            <person name="Albert R."/>
            <person name="Binder M."/>
            <person name="Bloem J."/>
            <person name="Labutti K."/>
            <person name="Salamov A."/>
            <person name="Andreopoulos B."/>
            <person name="Baker S."/>
            <person name="Barry K."/>
            <person name="Bills G."/>
            <person name="Bluhm B."/>
            <person name="Cannon C."/>
            <person name="Castanera R."/>
            <person name="Culley D."/>
            <person name="Daum C."/>
            <person name="Ezra D."/>
            <person name="Gonzalez J."/>
            <person name="Henrissat B."/>
            <person name="Kuo A."/>
            <person name="Liang C."/>
            <person name="Lipzen A."/>
            <person name="Lutzoni F."/>
            <person name="Magnuson J."/>
            <person name="Mondo S."/>
            <person name="Nolan M."/>
            <person name="Ohm R."/>
            <person name="Pangilinan J."/>
            <person name="Park H.-J."/>
            <person name="Ramirez L."/>
            <person name="Alfaro M."/>
            <person name="Sun H."/>
            <person name="Tritt A."/>
            <person name="Yoshinaga Y."/>
            <person name="Zwiers L.-H."/>
            <person name="Turgeon B."/>
            <person name="Goodwin S."/>
            <person name="Spatafora J."/>
            <person name="Crous P."/>
            <person name="Grigoriev I."/>
        </authorList>
    </citation>
    <scope>NUCLEOTIDE SEQUENCE</scope>
    <source>
        <strain evidence="3">SCOH1-5</strain>
    </source>
</reference>
<evidence type="ECO:0000313" key="3">
    <source>
        <dbReference type="EMBL" id="KAF2210741.1"/>
    </source>
</evidence>
<feature type="region of interest" description="Disordered" evidence="1">
    <location>
        <begin position="186"/>
        <end position="209"/>
    </location>
</feature>
<name>A0A6A6FBE1_9PEZI</name>
<sequence>MQIVGALLAVAGVAIALPGGGDGGYSPGHNPVKQECVTSSTCKAVYHSSTKTVPYQETKTITKTEYKPHVYTTKVPKVYTETQYVDKEYHITKTIPITKTVTVPDHSTTVVCKTSTVSFDRTSCITTWEHSTCPQTTKVPKTHVKSTYHENKVTTSTPCPYTTTEVKKTWSTSVCKSTSHKCETSTHCTEKHGYPTQPPKYEPEAKPTY</sequence>
<dbReference type="OrthoDB" id="3648880at2759"/>
<evidence type="ECO:0000256" key="1">
    <source>
        <dbReference type="SAM" id="MobiDB-lite"/>
    </source>
</evidence>
<keyword evidence="4" id="KW-1185">Reference proteome</keyword>
<keyword evidence="2" id="KW-0732">Signal</keyword>
<organism evidence="3 4">
    <name type="scientific">Cercospora zeae-maydis SCOH1-5</name>
    <dbReference type="NCBI Taxonomy" id="717836"/>
    <lineage>
        <taxon>Eukaryota</taxon>
        <taxon>Fungi</taxon>
        <taxon>Dikarya</taxon>
        <taxon>Ascomycota</taxon>
        <taxon>Pezizomycotina</taxon>
        <taxon>Dothideomycetes</taxon>
        <taxon>Dothideomycetidae</taxon>
        <taxon>Mycosphaerellales</taxon>
        <taxon>Mycosphaerellaceae</taxon>
        <taxon>Cercospora</taxon>
    </lineage>
</organism>
<protein>
    <submittedName>
        <fullName evidence="3">Uncharacterized protein</fullName>
    </submittedName>
</protein>